<keyword evidence="4" id="KW-0862">Zinc</keyword>
<reference evidence="11" key="1">
    <citation type="submission" date="2021-08" db="EMBL/GenBank/DDBJ databases">
        <authorList>
            <person name="Misof B."/>
            <person name="Oliver O."/>
            <person name="Podsiadlowski L."/>
            <person name="Donath A."/>
            <person name="Peters R."/>
            <person name="Mayer C."/>
            <person name="Rust J."/>
            <person name="Gunkel S."/>
            <person name="Lesny P."/>
            <person name="Martin S."/>
            <person name="Oeyen J.P."/>
            <person name="Petersen M."/>
            <person name="Panagiotis P."/>
            <person name="Wilbrandt J."/>
            <person name="Tanja T."/>
        </authorList>
    </citation>
    <scope>NUCLEOTIDE SEQUENCE</scope>
    <source>
        <strain evidence="11">GBR_01_08_01A</strain>
        <tissue evidence="11">Thorax + abdomen</tissue>
    </source>
</reference>
<dbReference type="Gene3D" id="3.30.160.60">
    <property type="entry name" value="Classic Zinc Finger"/>
    <property type="match status" value="1"/>
</dbReference>
<evidence type="ECO:0000313" key="11">
    <source>
        <dbReference type="EMBL" id="KAK2588801.1"/>
    </source>
</evidence>
<dbReference type="PANTHER" id="PTHR46179:SF13">
    <property type="entry name" value="C2H2-TYPE DOMAIN-CONTAINING PROTEIN"/>
    <property type="match status" value="1"/>
</dbReference>
<dbReference type="Pfam" id="PF00096">
    <property type="entry name" value="zf-C2H2"/>
    <property type="match status" value="1"/>
</dbReference>
<evidence type="ECO:0000256" key="8">
    <source>
        <dbReference type="PROSITE-ProRule" id="PRU00042"/>
    </source>
</evidence>
<dbReference type="GO" id="GO:0005634">
    <property type="term" value="C:nucleus"/>
    <property type="evidence" value="ECO:0007669"/>
    <property type="project" value="UniProtKB-SubCell"/>
</dbReference>
<dbReference type="GO" id="GO:0006357">
    <property type="term" value="P:regulation of transcription by RNA polymerase II"/>
    <property type="evidence" value="ECO:0007669"/>
    <property type="project" value="TreeGrafter"/>
</dbReference>
<evidence type="ECO:0000256" key="5">
    <source>
        <dbReference type="ARBA" id="ARBA00023015"/>
    </source>
</evidence>
<feature type="region of interest" description="Disordered" evidence="9">
    <location>
        <begin position="189"/>
        <end position="208"/>
    </location>
</feature>
<evidence type="ECO:0000256" key="1">
    <source>
        <dbReference type="ARBA" id="ARBA00004123"/>
    </source>
</evidence>
<evidence type="ECO:0000259" key="10">
    <source>
        <dbReference type="PROSITE" id="PS50157"/>
    </source>
</evidence>
<evidence type="ECO:0000256" key="4">
    <source>
        <dbReference type="ARBA" id="ARBA00022833"/>
    </source>
</evidence>
<dbReference type="AlphaFoldDB" id="A0AAD9S187"/>
<accession>A0AAD9S187</accession>
<dbReference type="PANTHER" id="PTHR46179">
    <property type="entry name" value="ZINC FINGER PROTEIN"/>
    <property type="match status" value="1"/>
</dbReference>
<feature type="domain" description="C2H2-type" evidence="10">
    <location>
        <begin position="485"/>
        <end position="515"/>
    </location>
</feature>
<dbReference type="Proteomes" id="UP001258017">
    <property type="component" value="Unassembled WGS sequence"/>
</dbReference>
<keyword evidence="12" id="KW-1185">Reference proteome</keyword>
<keyword evidence="3 8" id="KW-0863">Zinc-finger</keyword>
<feature type="domain" description="C2H2-type" evidence="10">
    <location>
        <begin position="389"/>
        <end position="413"/>
    </location>
</feature>
<name>A0AAD9S187_9HYME</name>
<dbReference type="PROSITE" id="PS00028">
    <property type="entry name" value="ZINC_FINGER_C2H2_1"/>
    <property type="match status" value="4"/>
</dbReference>
<evidence type="ECO:0000256" key="7">
    <source>
        <dbReference type="ARBA" id="ARBA00023242"/>
    </source>
</evidence>
<comment type="caution">
    <text evidence="11">The sequence shown here is derived from an EMBL/GenBank/DDBJ whole genome shotgun (WGS) entry which is preliminary data.</text>
</comment>
<keyword evidence="2" id="KW-0479">Metal-binding</keyword>
<feature type="region of interest" description="Disordered" evidence="9">
    <location>
        <begin position="558"/>
        <end position="581"/>
    </location>
</feature>
<evidence type="ECO:0000256" key="2">
    <source>
        <dbReference type="ARBA" id="ARBA00022723"/>
    </source>
</evidence>
<feature type="domain" description="C2H2-type" evidence="10">
    <location>
        <begin position="443"/>
        <end position="473"/>
    </location>
</feature>
<sequence>MQHLDFLTSSLKINGIETRFRANRTALCWLCESEIDSVVTQKVAGTMGQGTETCTDRPTEVSVIRFVSRNRTIEEIAPKKEVYTCKQRGCGKIFTNQDEYKTHEALEALKIRFICREPGCGEELSDPGSMWRHYQEWHNNETNVFACPYTNCGSVHTTSCNLEEHIESCHRQPPTLPTEPEIICFEGPDNTIEEDTTQNSEDGSYDKKRNENFTLNVTDYNNKGDSFNRHNNTVPQTKDFCHDQNKMTASSKSEEYPTNNECLNRTNKFPKNKDLLITKENFLIKYDTAASKTGEIIPVDNSQEKNNVVYINGDVTITKNMKGEMNNLNLQNQEHRIDLGNLERVFRSGFEQENSKIEDSTIETNSNCSDDEEYMPKKQRMSRYKQEIYKCNISGCGKKYKYISHYRHHQDSHKLVTNSISTNTNKCTQKVKHQGRASTISFFLCKMPGCGVQVNNVTGLWQHYQDNHANTKPPVVQAAKNNEVFRCKIPGCEIEFSTTLMLYKHFNEVHSNSSINNASLNAKTGNGNSFHFAEVFQDDAKTQQGNFKTDFKAKTNVTSNDYTEGSSDCALSPVVKEESRD</sequence>
<dbReference type="PROSITE" id="PS50157">
    <property type="entry name" value="ZINC_FINGER_C2H2_2"/>
    <property type="match status" value="3"/>
</dbReference>
<evidence type="ECO:0000313" key="12">
    <source>
        <dbReference type="Proteomes" id="UP001258017"/>
    </source>
</evidence>
<dbReference type="InterPro" id="IPR013087">
    <property type="entry name" value="Znf_C2H2_type"/>
</dbReference>
<reference evidence="11" key="2">
    <citation type="journal article" date="2023" name="Commun. Biol.">
        <title>Intrasexual cuticular hydrocarbon dimorphism in a wasp sheds light on hydrocarbon biosynthesis genes in Hymenoptera.</title>
        <authorList>
            <person name="Moris V.C."/>
            <person name="Podsiadlowski L."/>
            <person name="Martin S."/>
            <person name="Oeyen J.P."/>
            <person name="Donath A."/>
            <person name="Petersen M."/>
            <person name="Wilbrandt J."/>
            <person name="Misof B."/>
            <person name="Liedtke D."/>
            <person name="Thamm M."/>
            <person name="Scheiner R."/>
            <person name="Schmitt T."/>
            <person name="Niehuis O."/>
        </authorList>
    </citation>
    <scope>NUCLEOTIDE SEQUENCE</scope>
    <source>
        <strain evidence="11">GBR_01_08_01A</strain>
    </source>
</reference>
<keyword evidence="6" id="KW-0804">Transcription</keyword>
<dbReference type="InterPro" id="IPR051061">
    <property type="entry name" value="Zinc_finger_trans_reg"/>
</dbReference>
<dbReference type="GO" id="GO:0008270">
    <property type="term" value="F:zinc ion binding"/>
    <property type="evidence" value="ECO:0007669"/>
    <property type="project" value="UniProtKB-KW"/>
</dbReference>
<keyword evidence="5" id="KW-0805">Transcription regulation</keyword>
<dbReference type="EMBL" id="JAIFRP010000002">
    <property type="protein sequence ID" value="KAK2588801.1"/>
    <property type="molecule type" value="Genomic_DNA"/>
</dbReference>
<keyword evidence="7" id="KW-0539">Nucleus</keyword>
<dbReference type="SMART" id="SM00355">
    <property type="entry name" value="ZnF_C2H2"/>
    <property type="match status" value="6"/>
</dbReference>
<evidence type="ECO:0000256" key="3">
    <source>
        <dbReference type="ARBA" id="ARBA00022771"/>
    </source>
</evidence>
<evidence type="ECO:0000256" key="9">
    <source>
        <dbReference type="SAM" id="MobiDB-lite"/>
    </source>
</evidence>
<comment type="subcellular location">
    <subcellularLocation>
        <location evidence="1">Nucleus</location>
    </subcellularLocation>
</comment>
<evidence type="ECO:0000256" key="6">
    <source>
        <dbReference type="ARBA" id="ARBA00023163"/>
    </source>
</evidence>
<gene>
    <name evidence="11" type="ORF">KPH14_001676</name>
</gene>
<protein>
    <recommendedName>
        <fullName evidence="10">C2H2-type domain-containing protein</fullName>
    </recommendedName>
</protein>
<organism evidence="11 12">
    <name type="scientific">Odynerus spinipes</name>
    <dbReference type="NCBI Taxonomy" id="1348599"/>
    <lineage>
        <taxon>Eukaryota</taxon>
        <taxon>Metazoa</taxon>
        <taxon>Ecdysozoa</taxon>
        <taxon>Arthropoda</taxon>
        <taxon>Hexapoda</taxon>
        <taxon>Insecta</taxon>
        <taxon>Pterygota</taxon>
        <taxon>Neoptera</taxon>
        <taxon>Endopterygota</taxon>
        <taxon>Hymenoptera</taxon>
        <taxon>Apocrita</taxon>
        <taxon>Aculeata</taxon>
        <taxon>Vespoidea</taxon>
        <taxon>Vespidae</taxon>
        <taxon>Eumeninae</taxon>
        <taxon>Odynerus</taxon>
    </lineage>
</organism>
<proteinExistence type="predicted"/>